<dbReference type="RefSeq" id="WP_042984023.1">
    <property type="nucleotide sequence ID" value="NZ_JMQC01000008.1"/>
</dbReference>
<evidence type="ECO:0000313" key="7">
    <source>
        <dbReference type="EMBL" id="RFT66313.1"/>
    </source>
</evidence>
<dbReference type="SUPFAM" id="SSF53383">
    <property type="entry name" value="PLP-dependent transferases"/>
    <property type="match status" value="1"/>
</dbReference>
<dbReference type="EC" id="2.6.1.-" evidence="4"/>
<dbReference type="Gene3D" id="3.90.1150.10">
    <property type="entry name" value="Aspartate Aminotransferase, domain 1"/>
    <property type="match status" value="1"/>
</dbReference>
<evidence type="ECO:0000313" key="9">
    <source>
        <dbReference type="Proteomes" id="UP000264294"/>
    </source>
</evidence>
<comment type="cofactor">
    <cofactor evidence="1 4">
        <name>pyridoxal 5'-phosphate</name>
        <dbReference type="ChEBI" id="CHEBI:597326"/>
    </cofactor>
</comment>
<dbReference type="NCBIfam" id="NF005815">
    <property type="entry name" value="PRK07681.1"/>
    <property type="match status" value="1"/>
</dbReference>
<dbReference type="InterPro" id="IPR015424">
    <property type="entry name" value="PyrdxlP-dep_Trfase"/>
</dbReference>
<keyword evidence="3 4" id="KW-0808">Transferase</keyword>
<sequence>MTYTLATRMKAFQSSIFSELAAYKKEKIAAGHKMFDLSIGNPDMPPADFVRAAMVHTASEKESYGYTLTGIQDFHEAVTEYYNNNHNVILDPDREVLLLMGSQDGLVHLPMVYANPGDLILVPDPGYTAYETGIQMAGATPYYMPLKKENDFLPKLQDIPEEIAKKTKMMILNFPGNPVPAMAHEDFFKEVILFAKKYNIIVVHDFAYAEFYYDGKKPISFLSVPGAKEIGVEINSLSKSYSLAGSRIGYMIGNEEIVGALTQFKSNTDYGVFLPIQKAASVALRQGADFCEKNRSIYQERRDTLVDGFASFGWDVDKPAGSMFVWAEIPTGWTSLQFAYALMDRANVVVTPGHAFGPHGEGFVRIALVQDKSVLQQVVENIRNSGIFSLEKADELVKN</sequence>
<dbReference type="Pfam" id="PF00155">
    <property type="entry name" value="Aminotran_1_2"/>
    <property type="match status" value="1"/>
</dbReference>
<dbReference type="Gene3D" id="3.40.640.10">
    <property type="entry name" value="Type I PLP-dependent aspartate aminotransferase-like (Major domain)"/>
    <property type="match status" value="1"/>
</dbReference>
<organism evidence="6 8">
    <name type="scientific">Bacillus clarus</name>
    <dbReference type="NCBI Taxonomy" id="2338372"/>
    <lineage>
        <taxon>Bacteria</taxon>
        <taxon>Bacillati</taxon>
        <taxon>Bacillota</taxon>
        <taxon>Bacilli</taxon>
        <taxon>Bacillales</taxon>
        <taxon>Bacillaceae</taxon>
        <taxon>Bacillus</taxon>
        <taxon>Bacillus cereus group</taxon>
    </lineage>
</organism>
<evidence type="ECO:0000256" key="2">
    <source>
        <dbReference type="ARBA" id="ARBA00022576"/>
    </source>
</evidence>
<reference evidence="6 8" key="1">
    <citation type="submission" date="2014-04" db="EMBL/GenBank/DDBJ databases">
        <authorList>
            <person name="Bishop-Lilly K.A."/>
            <person name="Broomall S.M."/>
            <person name="Chain P.S."/>
            <person name="Chertkov O."/>
            <person name="Coyne S.R."/>
            <person name="Daligault H.E."/>
            <person name="Davenport K.W."/>
            <person name="Erkkila T."/>
            <person name="Frey K.G."/>
            <person name="Gibbons H.S."/>
            <person name="Gu W."/>
            <person name="Jaissle J."/>
            <person name="Johnson S.L."/>
            <person name="Koroleva G.I."/>
            <person name="Ladner J.T."/>
            <person name="Lo C.-C."/>
            <person name="Minogue T.D."/>
            <person name="Munk C."/>
            <person name="Palacios G.F."/>
            <person name="Redden C.L."/>
            <person name="Rosenzweig C.N."/>
            <person name="Scholz M.B."/>
            <person name="Teshima H."/>
            <person name="Xu Y."/>
        </authorList>
    </citation>
    <scope>NUCLEOTIDE SEQUENCE [LARGE SCALE GENOMIC DNA]</scope>
    <source>
        <strain evidence="6 8">BHP</strain>
    </source>
</reference>
<dbReference type="STRING" id="1405.B7492_15455"/>
<evidence type="ECO:0000259" key="5">
    <source>
        <dbReference type="Pfam" id="PF00155"/>
    </source>
</evidence>
<dbReference type="EMBL" id="QVOD01000015">
    <property type="protein sequence ID" value="RFT66313.1"/>
    <property type="molecule type" value="Genomic_DNA"/>
</dbReference>
<keyword evidence="9" id="KW-1185">Reference proteome</keyword>
<reference evidence="7 9" key="2">
    <citation type="submission" date="2018-08" db="EMBL/GenBank/DDBJ databases">
        <title>Bacillus clarus sp. nov. strain PS00077A.</title>
        <authorList>
            <person name="Mendez Acevedo M."/>
            <person name="Carroll L."/>
            <person name="Mukherjee M."/>
            <person name="Wiedmann M."/>
            <person name="Kovac J."/>
        </authorList>
    </citation>
    <scope>NUCLEOTIDE SEQUENCE [LARGE SCALE GENOMIC DNA]</scope>
    <source>
        <strain evidence="7 9">PS00077A</strain>
    </source>
</reference>
<keyword evidence="2 4" id="KW-0032">Aminotransferase</keyword>
<dbReference type="InterPro" id="IPR004838">
    <property type="entry name" value="NHTrfase_class1_PyrdxlP-BS"/>
</dbReference>
<evidence type="ECO:0000313" key="6">
    <source>
        <dbReference type="EMBL" id="KFN02773.1"/>
    </source>
</evidence>
<comment type="caution">
    <text evidence="6">The sequence shown here is derived from an EMBL/GenBank/DDBJ whole genome shotgun (WGS) entry which is preliminary data.</text>
</comment>
<dbReference type="InterPro" id="IPR050881">
    <property type="entry name" value="LL-DAP_aminotransferase"/>
</dbReference>
<dbReference type="GO" id="GO:0008483">
    <property type="term" value="F:transaminase activity"/>
    <property type="evidence" value="ECO:0007669"/>
    <property type="project" value="UniProtKB-KW"/>
</dbReference>
<dbReference type="PATRIC" id="fig|1405.8.peg.5464"/>
<dbReference type="eggNOG" id="COG0436">
    <property type="taxonomic scope" value="Bacteria"/>
</dbReference>
<gene>
    <name evidence="7" type="ORF">D0U04_13940</name>
    <name evidence="6" type="ORF">DJ93_5299</name>
</gene>
<dbReference type="Proteomes" id="UP000264294">
    <property type="component" value="Unassembled WGS sequence"/>
</dbReference>
<evidence type="ECO:0000256" key="1">
    <source>
        <dbReference type="ARBA" id="ARBA00001933"/>
    </source>
</evidence>
<dbReference type="PROSITE" id="PS00105">
    <property type="entry name" value="AA_TRANSFER_CLASS_1"/>
    <property type="match status" value="1"/>
</dbReference>
<feature type="domain" description="Aminotransferase class I/classII large" evidence="5">
    <location>
        <begin position="33"/>
        <end position="382"/>
    </location>
</feature>
<dbReference type="CDD" id="cd00609">
    <property type="entry name" value="AAT_like"/>
    <property type="match status" value="1"/>
</dbReference>
<evidence type="ECO:0000256" key="4">
    <source>
        <dbReference type="RuleBase" id="RU000481"/>
    </source>
</evidence>
<protein>
    <recommendedName>
        <fullName evidence="4">Aminotransferase</fullName>
        <ecNumber evidence="4">2.6.1.-</ecNumber>
    </recommendedName>
</protein>
<dbReference type="Proteomes" id="UP000029389">
    <property type="component" value="Unassembled WGS sequence"/>
</dbReference>
<evidence type="ECO:0000313" key="8">
    <source>
        <dbReference type="Proteomes" id="UP000029389"/>
    </source>
</evidence>
<accession>A0A090YXC4</accession>
<name>A0A090YXC4_9BACI</name>
<evidence type="ECO:0000256" key="3">
    <source>
        <dbReference type="ARBA" id="ARBA00022679"/>
    </source>
</evidence>
<dbReference type="PANTHER" id="PTHR42832:SF3">
    <property type="entry name" value="L-GLUTAMINE--4-(METHYLSULFANYL)-2-OXOBUTANOATE AMINOTRANSFERASE"/>
    <property type="match status" value="1"/>
</dbReference>
<dbReference type="InterPro" id="IPR015422">
    <property type="entry name" value="PyrdxlP-dep_Trfase_small"/>
</dbReference>
<dbReference type="InterPro" id="IPR015421">
    <property type="entry name" value="PyrdxlP-dep_Trfase_major"/>
</dbReference>
<dbReference type="GO" id="GO:0030170">
    <property type="term" value="F:pyridoxal phosphate binding"/>
    <property type="evidence" value="ECO:0007669"/>
    <property type="project" value="InterPro"/>
</dbReference>
<dbReference type="EMBL" id="JMQC01000008">
    <property type="protein sequence ID" value="KFN02773.1"/>
    <property type="molecule type" value="Genomic_DNA"/>
</dbReference>
<dbReference type="InterPro" id="IPR004839">
    <property type="entry name" value="Aminotransferase_I/II_large"/>
</dbReference>
<proteinExistence type="inferred from homology"/>
<comment type="similarity">
    <text evidence="4">Belongs to the class-I pyridoxal-phosphate-dependent aminotransferase family.</text>
</comment>
<dbReference type="PANTHER" id="PTHR42832">
    <property type="entry name" value="AMINO ACID AMINOTRANSFERASE"/>
    <property type="match status" value="1"/>
</dbReference>
<dbReference type="AlphaFoldDB" id="A0A090YXC4"/>